<dbReference type="InterPro" id="IPR036505">
    <property type="entry name" value="Amidase/PGRP_sf"/>
</dbReference>
<accession>A0ABT3Y4X0</accession>
<evidence type="ECO:0000259" key="1">
    <source>
        <dbReference type="Pfam" id="PF01510"/>
    </source>
</evidence>
<proteinExistence type="predicted"/>
<dbReference type="InterPro" id="IPR002502">
    <property type="entry name" value="Amidase_domain"/>
</dbReference>
<dbReference type="EMBL" id="JAOVZV010000015">
    <property type="protein sequence ID" value="MCX8533197.1"/>
    <property type="molecule type" value="Genomic_DNA"/>
</dbReference>
<evidence type="ECO:0000313" key="2">
    <source>
        <dbReference type="EMBL" id="MCX8533197.1"/>
    </source>
</evidence>
<organism evidence="2 3">
    <name type="scientific">Chryseobacterium luquanense</name>
    <dbReference type="NCBI Taxonomy" id="2983766"/>
    <lineage>
        <taxon>Bacteria</taxon>
        <taxon>Pseudomonadati</taxon>
        <taxon>Bacteroidota</taxon>
        <taxon>Flavobacteriia</taxon>
        <taxon>Flavobacteriales</taxon>
        <taxon>Weeksellaceae</taxon>
        <taxon>Chryseobacterium group</taxon>
        <taxon>Chryseobacterium</taxon>
    </lineage>
</organism>
<protein>
    <submittedName>
        <fullName evidence="2">N-acetylmuramoyl-L-alanine amidase</fullName>
    </submittedName>
</protein>
<name>A0ABT3Y4X0_9FLAO</name>
<gene>
    <name evidence="2" type="ORF">OEA66_12625</name>
</gene>
<sequence length="402" mass="46284">MKKVETPEKPQPPIKITITDTKQTVTNNELKEIYGDTPVIKDAYFAKKVEEKDKKITYEQIKSASIKDEVHIVVDTLNIPIGTEVKVKILEKGIINKDEYKEVSFLQDKKDVQGIFTTKIDYYDTDGDGEMFAVFTINLNNIDDKITQNWISKITSDKDKKLKLCIYVEVPSLKDKVVYCGDNMDLGEGIPKDRVWLDQPSKWFEVTSKREICPIDPLYRSHFVIHCTAGNMSEKSIKTHTKFDSPNKTRSKAHKYIMPDGIVIEIWPFTEKNVWATKAESKLNLKGQMFHIEINYGSPSTPTEQQYQSLAKLYVEASDTQDCWPIVVPHIEVDRGIPDGHSDPTDFDYNKFYSILKNMDVPIDEIPHFDHERYWGSPSYKIPMANDKNSWPPILKGNPHKS</sequence>
<keyword evidence="3" id="KW-1185">Reference proteome</keyword>
<evidence type="ECO:0000313" key="3">
    <source>
        <dbReference type="Proteomes" id="UP001070176"/>
    </source>
</evidence>
<reference evidence="2" key="1">
    <citation type="submission" date="2022-10" db="EMBL/GenBank/DDBJ databases">
        <title>Chryseobacterium sp. nov., a novel bacterial species.</title>
        <authorList>
            <person name="Cao Y."/>
        </authorList>
    </citation>
    <scope>NUCLEOTIDE SEQUENCE</scope>
    <source>
        <strain evidence="2">KC 927</strain>
    </source>
</reference>
<dbReference type="Gene3D" id="3.40.80.10">
    <property type="entry name" value="Peptidoglycan recognition protein-like"/>
    <property type="match status" value="1"/>
</dbReference>
<dbReference type="SUPFAM" id="SSF55846">
    <property type="entry name" value="N-acetylmuramoyl-L-alanine amidase-like"/>
    <property type="match status" value="1"/>
</dbReference>
<comment type="caution">
    <text evidence="2">The sequence shown here is derived from an EMBL/GenBank/DDBJ whole genome shotgun (WGS) entry which is preliminary data.</text>
</comment>
<dbReference type="Proteomes" id="UP001070176">
    <property type="component" value="Unassembled WGS sequence"/>
</dbReference>
<dbReference type="RefSeq" id="WP_267281713.1">
    <property type="nucleotide sequence ID" value="NZ_JAOVZV010000015.1"/>
</dbReference>
<feature type="domain" description="N-acetylmuramoyl-L-alanine amidase" evidence="1">
    <location>
        <begin position="222"/>
        <end position="344"/>
    </location>
</feature>
<dbReference type="Pfam" id="PF01510">
    <property type="entry name" value="Amidase_2"/>
    <property type="match status" value="1"/>
</dbReference>